<proteinExistence type="predicted"/>
<organism evidence="1 2">
    <name type="scientific">Ameca splendens</name>
    <dbReference type="NCBI Taxonomy" id="208324"/>
    <lineage>
        <taxon>Eukaryota</taxon>
        <taxon>Metazoa</taxon>
        <taxon>Chordata</taxon>
        <taxon>Craniata</taxon>
        <taxon>Vertebrata</taxon>
        <taxon>Euteleostomi</taxon>
        <taxon>Actinopterygii</taxon>
        <taxon>Neopterygii</taxon>
        <taxon>Teleostei</taxon>
        <taxon>Neoteleostei</taxon>
        <taxon>Acanthomorphata</taxon>
        <taxon>Ovalentaria</taxon>
        <taxon>Atherinomorphae</taxon>
        <taxon>Cyprinodontiformes</taxon>
        <taxon>Goodeidae</taxon>
        <taxon>Ameca</taxon>
    </lineage>
</organism>
<keyword evidence="2" id="KW-1185">Reference proteome</keyword>
<evidence type="ECO:0000313" key="1">
    <source>
        <dbReference type="EMBL" id="MEQ2305519.1"/>
    </source>
</evidence>
<evidence type="ECO:0000313" key="2">
    <source>
        <dbReference type="Proteomes" id="UP001469553"/>
    </source>
</evidence>
<feature type="non-terminal residue" evidence="1">
    <location>
        <position position="1"/>
    </location>
</feature>
<name>A0ABV0ZH03_9TELE</name>
<reference evidence="1 2" key="1">
    <citation type="submission" date="2021-06" db="EMBL/GenBank/DDBJ databases">
        <authorList>
            <person name="Palmer J.M."/>
        </authorList>
    </citation>
    <scope>NUCLEOTIDE SEQUENCE [LARGE SCALE GENOMIC DNA]</scope>
    <source>
        <strain evidence="1 2">AS_MEX2019</strain>
        <tissue evidence="1">Muscle</tissue>
    </source>
</reference>
<gene>
    <name evidence="1" type="ORF">AMECASPLE_038725</name>
</gene>
<protein>
    <submittedName>
        <fullName evidence="1">Uncharacterized protein</fullName>
    </submittedName>
</protein>
<comment type="caution">
    <text evidence="1">The sequence shown here is derived from an EMBL/GenBank/DDBJ whole genome shotgun (WGS) entry which is preliminary data.</text>
</comment>
<accession>A0ABV0ZH03</accession>
<sequence length="133" mass="14412">SKLCSKPCLYNPEWSGFPGLKEGQRDRITVDTAVTCSLVSPKEQATETGVLTVFCLLWLFKPNRRAVSFSGTHLLSKSESVAPGSRPCQSSSLKRNLFFHLAHLEHWSAPAGSARLTPRGLYPSLPPGGSIAS</sequence>
<dbReference type="EMBL" id="JAHRIP010063782">
    <property type="protein sequence ID" value="MEQ2305519.1"/>
    <property type="molecule type" value="Genomic_DNA"/>
</dbReference>
<dbReference type="Proteomes" id="UP001469553">
    <property type="component" value="Unassembled WGS sequence"/>
</dbReference>